<feature type="transmembrane region" description="Helical" evidence="1">
    <location>
        <begin position="983"/>
        <end position="1008"/>
    </location>
</feature>
<accession>A0A2N5E3Z5</accession>
<feature type="transmembrane region" description="Helical" evidence="1">
    <location>
        <begin position="431"/>
        <end position="451"/>
    </location>
</feature>
<evidence type="ECO:0000313" key="2">
    <source>
        <dbReference type="EMBL" id="PLR35562.1"/>
    </source>
</evidence>
<dbReference type="InterPro" id="IPR027463">
    <property type="entry name" value="AcrB_DN_DC_subdom"/>
</dbReference>
<dbReference type="EMBL" id="PJZH01000008">
    <property type="protein sequence ID" value="PLR35562.1"/>
    <property type="molecule type" value="Genomic_DNA"/>
</dbReference>
<feature type="transmembrane region" description="Helical" evidence="1">
    <location>
        <begin position="18"/>
        <end position="37"/>
    </location>
</feature>
<dbReference type="RefSeq" id="WP_101824298.1">
    <property type="nucleotide sequence ID" value="NZ_PJZH01000008.1"/>
</dbReference>
<dbReference type="Gene3D" id="1.20.1640.10">
    <property type="entry name" value="Multidrug efflux transporter AcrB transmembrane domain"/>
    <property type="match status" value="2"/>
</dbReference>
<dbReference type="GO" id="GO:0042910">
    <property type="term" value="F:xenobiotic transmembrane transporter activity"/>
    <property type="evidence" value="ECO:0007669"/>
    <property type="project" value="TreeGrafter"/>
</dbReference>
<dbReference type="SUPFAM" id="SSF82866">
    <property type="entry name" value="Multidrug efflux transporter AcrB transmembrane domain"/>
    <property type="match status" value="2"/>
</dbReference>
<dbReference type="PANTHER" id="PTHR32063:SF64">
    <property type="entry name" value="ACRB_ACRD_ACRF FAMILY PROTEIN"/>
    <property type="match status" value="1"/>
</dbReference>
<dbReference type="OrthoDB" id="9757940at2"/>
<dbReference type="Proteomes" id="UP000234503">
    <property type="component" value="Unassembled WGS sequence"/>
</dbReference>
<dbReference type="Gene3D" id="3.30.70.1440">
    <property type="entry name" value="Multidrug efflux transporter AcrB pore domain"/>
    <property type="match status" value="1"/>
</dbReference>
<keyword evidence="3" id="KW-1185">Reference proteome</keyword>
<proteinExistence type="predicted"/>
<feature type="transmembrane region" description="Helical" evidence="1">
    <location>
        <begin position="907"/>
        <end position="931"/>
    </location>
</feature>
<dbReference type="SUPFAM" id="SSF82714">
    <property type="entry name" value="Multidrug efflux transporter AcrB TolC docking domain, DN and DC subdomains"/>
    <property type="match status" value="2"/>
</dbReference>
<dbReference type="Gene3D" id="3.30.70.1320">
    <property type="entry name" value="Multidrug efflux transporter AcrB pore domain like"/>
    <property type="match status" value="1"/>
</dbReference>
<comment type="caution">
    <text evidence="2">The sequence shown here is derived from an EMBL/GenBank/DDBJ whole genome shotgun (WGS) entry which is preliminary data.</text>
</comment>
<feature type="transmembrane region" description="Helical" evidence="1">
    <location>
        <begin position="338"/>
        <end position="358"/>
    </location>
</feature>
<dbReference type="InterPro" id="IPR001036">
    <property type="entry name" value="Acrflvin-R"/>
</dbReference>
<feature type="transmembrane region" description="Helical" evidence="1">
    <location>
        <begin position="524"/>
        <end position="544"/>
    </location>
</feature>
<dbReference type="Pfam" id="PF00873">
    <property type="entry name" value="ACR_tran"/>
    <property type="match status" value="1"/>
</dbReference>
<evidence type="ECO:0000313" key="3">
    <source>
        <dbReference type="Proteomes" id="UP000234503"/>
    </source>
</evidence>
<dbReference type="SUPFAM" id="SSF82693">
    <property type="entry name" value="Multidrug efflux transporter AcrB pore domain, PN1, PN2, PC1 and PC2 subdomains"/>
    <property type="match status" value="3"/>
</dbReference>
<protein>
    <submittedName>
        <fullName evidence="2">ACR family transporter</fullName>
    </submittedName>
</protein>
<gene>
    <name evidence="2" type="ORF">CYR32_10230</name>
</gene>
<organism evidence="2 3">
    <name type="scientific">Chimaeribacter coloradensis</name>
    <dbReference type="NCBI Taxonomy" id="2060068"/>
    <lineage>
        <taxon>Bacteria</taxon>
        <taxon>Pseudomonadati</taxon>
        <taxon>Pseudomonadota</taxon>
        <taxon>Gammaproteobacteria</taxon>
        <taxon>Enterobacterales</taxon>
        <taxon>Yersiniaceae</taxon>
        <taxon>Chimaeribacter</taxon>
    </lineage>
</organism>
<keyword evidence="1" id="KW-1133">Transmembrane helix</keyword>
<dbReference type="Gene3D" id="3.30.2090.10">
    <property type="entry name" value="Multidrug efflux transporter AcrB TolC docking domain, DN and DC subdomains"/>
    <property type="match status" value="2"/>
</dbReference>
<dbReference type="PANTHER" id="PTHR32063">
    <property type="match status" value="1"/>
</dbReference>
<evidence type="ECO:0000256" key="1">
    <source>
        <dbReference type="SAM" id="Phobius"/>
    </source>
</evidence>
<dbReference type="Gene3D" id="3.30.70.1430">
    <property type="entry name" value="Multidrug efflux transporter AcrB pore domain"/>
    <property type="match status" value="2"/>
</dbReference>
<dbReference type="AlphaFoldDB" id="A0A2N5E3Z5"/>
<reference evidence="2 3" key="1">
    <citation type="submission" date="2017-12" db="EMBL/GenBank/DDBJ databases">
        <title>Characterization of six clinical isolates of Enterochimera gen. nov., a novel genus of the Yersiniaciae family and the three species Enterochimera arupensis sp. nov., Enterochimera coloradensis sp. nov, and Enterochimera californica sp. nov.</title>
        <authorList>
            <person name="Rossi A."/>
            <person name="Fisher M."/>
        </authorList>
    </citation>
    <scope>NUCLEOTIDE SEQUENCE [LARGE SCALE GENOMIC DNA]</scope>
    <source>
        <strain evidence="3">2016-Iso4</strain>
    </source>
</reference>
<feature type="transmembrane region" description="Helical" evidence="1">
    <location>
        <begin position="882"/>
        <end position="901"/>
    </location>
</feature>
<sequence length="1020" mass="109995">MQKNKFNLSTWAIEHQQIVSFVLLMIMSIGYLCYVSLPRDEDPAFTIKTAVISAQWNGATPPDMVNHVTDQIEKTAQALPFIDSIESQTRRGFTEVTVNLKDETPPDQVKPAWALLRKKMHDLAPQLPEGVGEPAVNDEYDATYGTIYGITAEGYSDRQLRDSVEAIQKALLTVPDIGRTQLLGVQDEQITLSFSPRHLALMGLSPETLVSALRSQNAVTPSGELRTDKDIIDISVTGALSTVDRLKDEVITLNGKAIPLTSLVSIVTEAPHSPKPVFHVNGTRAAGIAIAMAPGGNMLEFGNALDDKMAALQATMPVGMKVTKVADQSAVVEKAVSGFTHVLTEAIVIVLAVSFVSLGLRAGLVVAVAIPVVLAMTFAGMALAGIGLQRISLGALIIALGLLVDDAMITIESMVSSLERGETLKKAASSAFTTTAFPMLTGTLVMIAGFIPVGFARSAAGEYCYSLFMVVLISLLSSWVVAVLFSPLSGVWLLPKKRSHPQHTQGRLATAYAALLRFSLTHKLSVVLCSCMLLLASIWASQWLKTEFFPASDRPELLVSLALPEGTTQQETQRVTEKLETFLAKEQGLARYTSYIGTGAIRFYLPMDVQSEAENKAQVIVVAKSLEARFALQERLTTLLNERFHNCVTRVSPLEMGPPVGWPIKYRVEGQDSKKVGIYAQQLAQVLAGNNHIRDINMTSGEPQRAIVVDVDQTKARAAGLTTENISQALNLYYSGNEITKIRNHDRLTALVLRAGQEEQQDTMNLAGMLLRNSTGANIPLAQVASVTWGLESPVIERRNRAALITVQADVTPGENADEVNGELAEAMGVLSRTLPPGYMIAESGASEGSDKGNSSLFDVLPVTLACMLGVMMLQLQSYSRVVLAAMMAPFGFVGVVIALVPTGTPLGFVAILGVIALSGMIIRNAIIMISEVDNNIRRGMGVEESVTHAALHRSRPIMLTACAAIFGMVPIARQVFWGPMAYAIIGGLVAATAFTLTLLPVLMMFLLNSEEKRARKRSC</sequence>
<feature type="transmembrane region" description="Helical" evidence="1">
    <location>
        <begin position="393"/>
        <end position="411"/>
    </location>
</feature>
<keyword evidence="1" id="KW-0812">Transmembrane</keyword>
<keyword evidence="1" id="KW-0472">Membrane</keyword>
<dbReference type="PRINTS" id="PR00702">
    <property type="entry name" value="ACRIFLAVINRP"/>
</dbReference>
<feature type="transmembrane region" description="Helical" evidence="1">
    <location>
        <begin position="958"/>
        <end position="977"/>
    </location>
</feature>
<feature type="transmembrane region" description="Helical" evidence="1">
    <location>
        <begin position="364"/>
        <end position="386"/>
    </location>
</feature>
<dbReference type="GO" id="GO:0005886">
    <property type="term" value="C:plasma membrane"/>
    <property type="evidence" value="ECO:0007669"/>
    <property type="project" value="TreeGrafter"/>
</dbReference>
<feature type="transmembrane region" description="Helical" evidence="1">
    <location>
        <begin position="463"/>
        <end position="485"/>
    </location>
</feature>
<name>A0A2N5E3Z5_9GAMM</name>